<keyword evidence="6" id="KW-1185">Reference proteome</keyword>
<dbReference type="InterPro" id="IPR036390">
    <property type="entry name" value="WH_DNA-bd_sf"/>
</dbReference>
<dbReference type="InterPro" id="IPR000524">
    <property type="entry name" value="Tscrpt_reg_HTH_GntR"/>
</dbReference>
<reference evidence="5 6" key="1">
    <citation type="submission" date="2020-08" db="EMBL/GenBank/DDBJ databases">
        <title>Genome public.</title>
        <authorList>
            <person name="Liu C."/>
            <person name="Sun Q."/>
        </authorList>
    </citation>
    <scope>NUCLEOTIDE SEQUENCE [LARGE SCALE GENOMIC DNA]</scope>
    <source>
        <strain evidence="5 6">BX1</strain>
    </source>
</reference>
<dbReference type="SUPFAM" id="SSF48008">
    <property type="entry name" value="GntR ligand-binding domain-like"/>
    <property type="match status" value="1"/>
</dbReference>
<keyword evidence="1" id="KW-0805">Transcription regulation</keyword>
<dbReference type="RefSeq" id="WP_262400725.1">
    <property type="nucleotide sequence ID" value="NZ_JACRTB010000025.1"/>
</dbReference>
<dbReference type="Pfam" id="PF07729">
    <property type="entry name" value="FCD"/>
    <property type="match status" value="1"/>
</dbReference>
<dbReference type="SMART" id="SM00895">
    <property type="entry name" value="FCD"/>
    <property type="match status" value="1"/>
</dbReference>
<proteinExistence type="predicted"/>
<dbReference type="InterPro" id="IPR011711">
    <property type="entry name" value="GntR_C"/>
</dbReference>
<dbReference type="InterPro" id="IPR036388">
    <property type="entry name" value="WH-like_DNA-bd_sf"/>
</dbReference>
<dbReference type="PRINTS" id="PR00035">
    <property type="entry name" value="HTHGNTR"/>
</dbReference>
<dbReference type="SMART" id="SM00345">
    <property type="entry name" value="HTH_GNTR"/>
    <property type="match status" value="1"/>
</dbReference>
<dbReference type="CDD" id="cd07377">
    <property type="entry name" value="WHTH_GntR"/>
    <property type="match status" value="1"/>
</dbReference>
<keyword evidence="2" id="KW-0238">DNA-binding</keyword>
<protein>
    <submittedName>
        <fullName evidence="5">FadR family transcriptional regulator</fullName>
    </submittedName>
</protein>
<evidence type="ECO:0000313" key="6">
    <source>
        <dbReference type="Proteomes" id="UP000658131"/>
    </source>
</evidence>
<feature type="domain" description="HTH gntR-type" evidence="4">
    <location>
        <begin position="9"/>
        <end position="77"/>
    </location>
</feature>
<accession>A0ABR7NLH7</accession>
<dbReference type="Proteomes" id="UP000658131">
    <property type="component" value="Unassembled WGS sequence"/>
</dbReference>
<dbReference type="PROSITE" id="PS50949">
    <property type="entry name" value="HTH_GNTR"/>
    <property type="match status" value="1"/>
</dbReference>
<evidence type="ECO:0000256" key="3">
    <source>
        <dbReference type="ARBA" id="ARBA00023163"/>
    </source>
</evidence>
<dbReference type="PANTHER" id="PTHR43537">
    <property type="entry name" value="TRANSCRIPTIONAL REGULATOR, GNTR FAMILY"/>
    <property type="match status" value="1"/>
</dbReference>
<dbReference type="Pfam" id="PF00392">
    <property type="entry name" value="GntR"/>
    <property type="match status" value="1"/>
</dbReference>
<dbReference type="Gene3D" id="1.20.120.530">
    <property type="entry name" value="GntR ligand-binding domain-like"/>
    <property type="match status" value="1"/>
</dbReference>
<comment type="caution">
    <text evidence="5">The sequence shown here is derived from an EMBL/GenBank/DDBJ whole genome shotgun (WGS) entry which is preliminary data.</text>
</comment>
<dbReference type="InterPro" id="IPR008920">
    <property type="entry name" value="TF_FadR/GntR_C"/>
</dbReference>
<sequence>MEIVKIEKKNLVSEVHRQIREMILSGSWSEGEKIASENRLAAQFSVSRVVIREALQRLRSERLIVTRQGMGSFVSNPQNYAIPDAHIALSEQTYVSMMEFRQSVEYSAVELSAKYAVEEDFERLRGCVQAMRDAFGDLDGFSNRDFDFHYAVVCCSHNEFLKRSMLCNREMIVSIFIEMNRVPGSHGFGVEMHEDITEGICARDTKRVLKLYQRHTEYNLTRLVNFFKTEEGSN</sequence>
<name>A0ABR7NLH7_9FIRM</name>
<dbReference type="EMBL" id="JACRTB010000025">
    <property type="protein sequence ID" value="MBC8577262.1"/>
    <property type="molecule type" value="Genomic_DNA"/>
</dbReference>
<dbReference type="SUPFAM" id="SSF46785">
    <property type="entry name" value="Winged helix' DNA-binding domain"/>
    <property type="match status" value="1"/>
</dbReference>
<evidence type="ECO:0000313" key="5">
    <source>
        <dbReference type="EMBL" id="MBC8577262.1"/>
    </source>
</evidence>
<dbReference type="PANTHER" id="PTHR43537:SF5">
    <property type="entry name" value="UXU OPERON TRANSCRIPTIONAL REGULATOR"/>
    <property type="match status" value="1"/>
</dbReference>
<evidence type="ECO:0000256" key="1">
    <source>
        <dbReference type="ARBA" id="ARBA00023015"/>
    </source>
</evidence>
<keyword evidence="3" id="KW-0804">Transcription</keyword>
<organism evidence="5 6">
    <name type="scientific">Yanshouia hominis</name>
    <dbReference type="NCBI Taxonomy" id="2763673"/>
    <lineage>
        <taxon>Bacteria</taxon>
        <taxon>Bacillati</taxon>
        <taxon>Bacillota</taxon>
        <taxon>Clostridia</taxon>
        <taxon>Eubacteriales</taxon>
        <taxon>Oscillospiraceae</taxon>
        <taxon>Yanshouia</taxon>
    </lineage>
</organism>
<dbReference type="Gene3D" id="1.10.10.10">
    <property type="entry name" value="Winged helix-like DNA-binding domain superfamily/Winged helix DNA-binding domain"/>
    <property type="match status" value="1"/>
</dbReference>
<gene>
    <name evidence="5" type="ORF">H8717_12695</name>
</gene>
<evidence type="ECO:0000259" key="4">
    <source>
        <dbReference type="PROSITE" id="PS50949"/>
    </source>
</evidence>
<evidence type="ECO:0000256" key="2">
    <source>
        <dbReference type="ARBA" id="ARBA00023125"/>
    </source>
</evidence>